<feature type="domain" description="Rit1 DUSP-like" evidence="2">
    <location>
        <begin position="311"/>
        <end position="439"/>
    </location>
</feature>
<keyword evidence="5" id="KW-1185">Reference proteome</keyword>
<evidence type="ECO:0000313" key="4">
    <source>
        <dbReference type="EMBL" id="KAE8269221.1"/>
    </source>
</evidence>
<name>A0A8X7N8L1_9BASI</name>
<dbReference type="Pfam" id="PF17184">
    <property type="entry name" value="Rit1_C"/>
    <property type="match status" value="1"/>
</dbReference>
<evidence type="ECO:0000259" key="2">
    <source>
        <dbReference type="Pfam" id="PF04179"/>
    </source>
</evidence>
<accession>A0A8X7N8L1</accession>
<dbReference type="GO" id="GO:0019988">
    <property type="term" value="P:charged-tRNA amino acid modification"/>
    <property type="evidence" value="ECO:0007669"/>
    <property type="project" value="InterPro"/>
</dbReference>
<dbReference type="EMBL" id="LWDG02000104">
    <property type="protein sequence ID" value="KAE8269221.1"/>
    <property type="molecule type" value="Genomic_DNA"/>
</dbReference>
<feature type="domain" description="Rit1 N-terminal" evidence="3">
    <location>
        <begin position="8"/>
        <end position="203"/>
    </location>
</feature>
<dbReference type="GO" id="GO:0005737">
    <property type="term" value="C:cytoplasm"/>
    <property type="evidence" value="ECO:0007669"/>
    <property type="project" value="TreeGrafter"/>
</dbReference>
<reference evidence="4" key="2">
    <citation type="journal article" date="2019" name="IMA Fungus">
        <title>Genome sequencing and comparison of five Tilletia species to identify candidate genes for the detection of regulated species infecting wheat.</title>
        <authorList>
            <person name="Nguyen H.D.T."/>
            <person name="Sultana T."/>
            <person name="Kesanakurti P."/>
            <person name="Hambleton S."/>
        </authorList>
    </citation>
    <scope>NUCLEOTIDE SEQUENCE</scope>
    <source>
        <strain evidence="4">DAOMC 236422</strain>
    </source>
</reference>
<comment type="caution">
    <text evidence="4">The sequence shown here is derived from an EMBL/GenBank/DDBJ whole genome shotgun (WGS) entry which is preliminary data.</text>
</comment>
<dbReference type="Proteomes" id="UP000078113">
    <property type="component" value="Unassembled WGS sequence"/>
</dbReference>
<dbReference type="Pfam" id="PF04179">
    <property type="entry name" value="Init_tRNA_PT"/>
    <property type="match status" value="1"/>
</dbReference>
<proteinExistence type="predicted"/>
<protein>
    <recommendedName>
        <fullName evidence="6">Initiator tRNA phosphoribosyl transferase</fullName>
    </recommendedName>
</protein>
<dbReference type="InterPro" id="IPR033421">
    <property type="entry name" value="Rit1_DUSP-like"/>
</dbReference>
<sequence>MLSSRVADRCIIVDSTRSGKTMPDALSKTIPIWCAVLNRASALSHPGSGADRVKGLDSLVTPERLVSRSEHEQMDSRVESWAKTLMDSDLSVPRLSGSLRPFFVTTDTDLDEFVEEIATGAAQDPPGRPRTGPEGNGGPSSDRPSFIPVILLSASHAPSQADPSPSSSTLDNRGLDYDYVQGSGDDEENWSQGLTPSLFWDDECHDRILGAGRGVEIEGVVREVVSRTQDTRKAGKQEDGRKEVVPTNGREEREVGRTGIFLGIVPPSKGAQEEWEKDVMGRYGLVVQCDGVGSVEEAVAQIRERDEVRLVRLGFKQGKAGAGPFGHFLPVILNALISRLCRGDSRQDDGVEVEVGSTKILLCDMTGHDLAPSLAVALLSACFGPGPDRRFLSDDQERWAHQAQLDKDQVRRRLQWVMEGEAVESNKAGPARTFLNRVNGEVLKVGRRADYESRDPMYTIQPPL</sequence>
<gene>
    <name evidence="4" type="ORF">A4X09_0g3121</name>
</gene>
<feature type="region of interest" description="Disordered" evidence="1">
    <location>
        <begin position="118"/>
        <end position="191"/>
    </location>
</feature>
<feature type="region of interest" description="Disordered" evidence="1">
    <location>
        <begin position="228"/>
        <end position="248"/>
    </location>
</feature>
<dbReference type="PANTHER" id="PTHR31811">
    <property type="entry name" value="TRNA A64-2'-O-RIBOSYLPHOSPHATE TRANSFERASE"/>
    <property type="match status" value="1"/>
</dbReference>
<dbReference type="InterPro" id="IPR007306">
    <property type="entry name" value="Rit1"/>
</dbReference>
<evidence type="ECO:0008006" key="6">
    <source>
        <dbReference type="Google" id="ProtNLM"/>
    </source>
</evidence>
<dbReference type="InterPro" id="IPR033449">
    <property type="entry name" value="Rit1_N"/>
</dbReference>
<evidence type="ECO:0000256" key="1">
    <source>
        <dbReference type="SAM" id="MobiDB-lite"/>
    </source>
</evidence>
<dbReference type="AlphaFoldDB" id="A0A8X7N8L1"/>
<dbReference type="PANTHER" id="PTHR31811:SF0">
    <property type="entry name" value="TRNA A64-2'-O-RIBOSYLPHOSPHATE TRANSFERASE"/>
    <property type="match status" value="1"/>
</dbReference>
<dbReference type="GO" id="GO:0043399">
    <property type="term" value="F:tRNA adenosine(64)-2'-O-ribosylphosphate transferase activity"/>
    <property type="evidence" value="ECO:0007669"/>
    <property type="project" value="InterPro"/>
</dbReference>
<evidence type="ECO:0000259" key="3">
    <source>
        <dbReference type="Pfam" id="PF17184"/>
    </source>
</evidence>
<evidence type="ECO:0000313" key="5">
    <source>
        <dbReference type="Proteomes" id="UP000078113"/>
    </source>
</evidence>
<reference evidence="4" key="1">
    <citation type="submission" date="2016-04" db="EMBL/GenBank/DDBJ databases">
        <authorList>
            <person name="Nguyen H.D."/>
            <person name="Samba Siva P."/>
            <person name="Cullis J."/>
            <person name="Levesque C.A."/>
            <person name="Hambleton S."/>
        </authorList>
    </citation>
    <scope>NUCLEOTIDE SEQUENCE</scope>
    <source>
        <strain evidence="4">DAOMC 236422</strain>
    </source>
</reference>
<feature type="compositionally biased region" description="Low complexity" evidence="1">
    <location>
        <begin position="153"/>
        <end position="168"/>
    </location>
</feature>
<organism evidence="4 5">
    <name type="scientific">Tilletia walkeri</name>
    <dbReference type="NCBI Taxonomy" id="117179"/>
    <lineage>
        <taxon>Eukaryota</taxon>
        <taxon>Fungi</taxon>
        <taxon>Dikarya</taxon>
        <taxon>Basidiomycota</taxon>
        <taxon>Ustilaginomycotina</taxon>
        <taxon>Exobasidiomycetes</taxon>
        <taxon>Tilletiales</taxon>
        <taxon>Tilletiaceae</taxon>
        <taxon>Tilletia</taxon>
    </lineage>
</organism>